<name>A0A4Q7W0M1_9BURK</name>
<sequence length="379" mass="39709">MQLVVAGTSARLLTEAAAREGHQALALDAFGDLDTRRAARRWQPLAHPGSLDPDPALLLPALARAAREDAASAWIAGGGFDAAPAWLAEAEALLPRLGSPAASLRALRDPVAWFGALARESIAHPATCFELPPVAEREQWLVKDPLGSGGWQVRPASRVDALRPGHWVQRIAVGRPMSALFVAYADGASLVGCQRQRTIHLGHLPHVYAGVIGPMVLSAPAQAAVRHAIEALSRSFALRGLASLDFILGPDAASISVLELNARPSASMALYPRLPLIGAHLAACHGELLPDLDDAGAPLCGHAIVYADRGFKLSAAAADWLAQQSDRHDLPQAGLAFERGDPVCSLSLRAAAPDADAESLDTKLLHAGAHCLASLEALA</sequence>
<comment type="caution">
    <text evidence="3">The sequence shown here is derived from an EMBL/GenBank/DDBJ whole genome shotgun (WGS) entry which is preliminary data.</text>
</comment>
<evidence type="ECO:0000256" key="1">
    <source>
        <dbReference type="PROSITE-ProRule" id="PRU00409"/>
    </source>
</evidence>
<evidence type="ECO:0000259" key="2">
    <source>
        <dbReference type="PROSITE" id="PS50975"/>
    </source>
</evidence>
<evidence type="ECO:0000313" key="3">
    <source>
        <dbReference type="EMBL" id="RZU02727.1"/>
    </source>
</evidence>
<reference evidence="3 4" key="1">
    <citation type="submission" date="2019-02" db="EMBL/GenBank/DDBJ databases">
        <title>Genomic Encyclopedia of Type Strains, Phase IV (KMG-IV): sequencing the most valuable type-strain genomes for metagenomic binning, comparative biology and taxonomic classification.</title>
        <authorList>
            <person name="Goeker M."/>
        </authorList>
    </citation>
    <scope>NUCLEOTIDE SEQUENCE [LARGE SCALE GENOMIC DNA]</scope>
    <source>
        <strain evidence="3 4">DSM 19570</strain>
    </source>
</reference>
<dbReference type="PROSITE" id="PS50975">
    <property type="entry name" value="ATP_GRASP"/>
    <property type="match status" value="1"/>
</dbReference>
<evidence type="ECO:0000313" key="4">
    <source>
        <dbReference type="Proteomes" id="UP000293671"/>
    </source>
</evidence>
<dbReference type="Gene3D" id="3.30.470.20">
    <property type="entry name" value="ATP-grasp fold, B domain"/>
    <property type="match status" value="1"/>
</dbReference>
<accession>A0A4Q7W0M1</accession>
<dbReference type="OrthoDB" id="5572734at2"/>
<dbReference type="GO" id="GO:0005524">
    <property type="term" value="F:ATP binding"/>
    <property type="evidence" value="ECO:0007669"/>
    <property type="project" value="UniProtKB-UniRule"/>
</dbReference>
<feature type="domain" description="ATP-grasp" evidence="2">
    <location>
        <begin position="214"/>
        <end position="290"/>
    </location>
</feature>
<dbReference type="Pfam" id="PF02655">
    <property type="entry name" value="ATP-grasp_3"/>
    <property type="match status" value="1"/>
</dbReference>
<dbReference type="Proteomes" id="UP000293671">
    <property type="component" value="Unassembled WGS sequence"/>
</dbReference>
<keyword evidence="3" id="KW-0436">Ligase</keyword>
<gene>
    <name evidence="3" type="ORF">EV670_0756</name>
</gene>
<dbReference type="AlphaFoldDB" id="A0A4Q7W0M1"/>
<keyword evidence="1" id="KW-0547">Nucleotide-binding</keyword>
<protein>
    <submittedName>
        <fullName evidence="3">Putative ATP-grasp superfamily ATP-dependent carboligase</fullName>
    </submittedName>
</protein>
<dbReference type="InterPro" id="IPR011761">
    <property type="entry name" value="ATP-grasp"/>
</dbReference>
<keyword evidence="1" id="KW-0067">ATP-binding</keyword>
<proteinExistence type="predicted"/>
<dbReference type="InterPro" id="IPR003806">
    <property type="entry name" value="ATP-grasp_PylC-type"/>
</dbReference>
<dbReference type="SUPFAM" id="SSF56059">
    <property type="entry name" value="Glutathione synthetase ATP-binding domain-like"/>
    <property type="match status" value="1"/>
</dbReference>
<dbReference type="GO" id="GO:0046872">
    <property type="term" value="F:metal ion binding"/>
    <property type="evidence" value="ECO:0007669"/>
    <property type="project" value="InterPro"/>
</dbReference>
<dbReference type="RefSeq" id="WP_130430464.1">
    <property type="nucleotide sequence ID" value="NZ_SHKP01000004.1"/>
</dbReference>
<keyword evidence="4" id="KW-1185">Reference proteome</keyword>
<organism evidence="3 4">
    <name type="scientific">Rivibacter subsaxonicus</name>
    <dbReference type="NCBI Taxonomy" id="457575"/>
    <lineage>
        <taxon>Bacteria</taxon>
        <taxon>Pseudomonadati</taxon>
        <taxon>Pseudomonadota</taxon>
        <taxon>Betaproteobacteria</taxon>
        <taxon>Burkholderiales</taxon>
        <taxon>Rivibacter</taxon>
    </lineage>
</organism>
<dbReference type="EMBL" id="SHKP01000004">
    <property type="protein sequence ID" value="RZU02727.1"/>
    <property type="molecule type" value="Genomic_DNA"/>
</dbReference>
<dbReference type="GO" id="GO:0016874">
    <property type="term" value="F:ligase activity"/>
    <property type="evidence" value="ECO:0007669"/>
    <property type="project" value="UniProtKB-KW"/>
</dbReference>